<dbReference type="Pfam" id="PF25601">
    <property type="entry name" value="AAA_lid_14"/>
    <property type="match status" value="1"/>
</dbReference>
<feature type="domain" description="Sigma-54 factor interaction" evidence="6">
    <location>
        <begin position="132"/>
        <end position="358"/>
    </location>
</feature>
<dbReference type="PROSITE" id="PS00675">
    <property type="entry name" value="SIGMA54_INTERACT_1"/>
    <property type="match status" value="1"/>
</dbReference>
<dbReference type="Gene3D" id="3.40.50.300">
    <property type="entry name" value="P-loop containing nucleotide triphosphate hydrolases"/>
    <property type="match status" value="1"/>
</dbReference>
<dbReference type="SUPFAM" id="SSF55785">
    <property type="entry name" value="PYP-like sensor domain (PAS domain)"/>
    <property type="match status" value="1"/>
</dbReference>
<keyword evidence="4" id="KW-0238">DNA-binding</keyword>
<dbReference type="PROSITE" id="PS00688">
    <property type="entry name" value="SIGMA54_INTERACT_3"/>
    <property type="match status" value="1"/>
</dbReference>
<keyword evidence="5" id="KW-0804">Transcription</keyword>
<dbReference type="CDD" id="cd00009">
    <property type="entry name" value="AAA"/>
    <property type="match status" value="1"/>
</dbReference>
<dbReference type="GO" id="GO:0005524">
    <property type="term" value="F:ATP binding"/>
    <property type="evidence" value="ECO:0007669"/>
    <property type="project" value="UniProtKB-KW"/>
</dbReference>
<dbReference type="Gene3D" id="3.30.450.20">
    <property type="entry name" value="PAS domain"/>
    <property type="match status" value="1"/>
</dbReference>
<dbReference type="InterPro" id="IPR002197">
    <property type="entry name" value="HTH_Fis"/>
</dbReference>
<keyword evidence="2" id="KW-0067">ATP-binding</keyword>
<dbReference type="Pfam" id="PF08448">
    <property type="entry name" value="PAS_4"/>
    <property type="match status" value="1"/>
</dbReference>
<dbReference type="InterPro" id="IPR058031">
    <property type="entry name" value="AAA_lid_NorR"/>
</dbReference>
<name>A0A839IM70_9GAMM</name>
<evidence type="ECO:0000256" key="5">
    <source>
        <dbReference type="ARBA" id="ARBA00023163"/>
    </source>
</evidence>
<dbReference type="Pfam" id="PF00158">
    <property type="entry name" value="Sigma54_activat"/>
    <property type="match status" value="1"/>
</dbReference>
<dbReference type="PANTHER" id="PTHR32071">
    <property type="entry name" value="TRANSCRIPTIONAL REGULATORY PROTEIN"/>
    <property type="match status" value="1"/>
</dbReference>
<dbReference type="InterPro" id="IPR025943">
    <property type="entry name" value="Sigma_54_int_dom_ATP-bd_2"/>
</dbReference>
<dbReference type="PROSITE" id="PS50045">
    <property type="entry name" value="SIGMA54_INTERACT_4"/>
    <property type="match status" value="1"/>
</dbReference>
<dbReference type="InterPro" id="IPR009057">
    <property type="entry name" value="Homeodomain-like_sf"/>
</dbReference>
<comment type="caution">
    <text evidence="7">The sequence shown here is derived from an EMBL/GenBank/DDBJ whole genome shotgun (WGS) entry which is preliminary data.</text>
</comment>
<protein>
    <submittedName>
        <fullName evidence="7">Sigma 54-interacting transcriptional regulator</fullName>
    </submittedName>
</protein>
<evidence type="ECO:0000256" key="1">
    <source>
        <dbReference type="ARBA" id="ARBA00022741"/>
    </source>
</evidence>
<dbReference type="InterPro" id="IPR002078">
    <property type="entry name" value="Sigma_54_int"/>
</dbReference>
<evidence type="ECO:0000256" key="2">
    <source>
        <dbReference type="ARBA" id="ARBA00022840"/>
    </source>
</evidence>
<keyword evidence="3" id="KW-0805">Transcription regulation</keyword>
<dbReference type="EMBL" id="JACJFM010000004">
    <property type="protein sequence ID" value="MBB1485991.1"/>
    <property type="molecule type" value="Genomic_DNA"/>
</dbReference>
<evidence type="ECO:0000256" key="4">
    <source>
        <dbReference type="ARBA" id="ARBA00023125"/>
    </source>
</evidence>
<evidence type="ECO:0000313" key="8">
    <source>
        <dbReference type="Proteomes" id="UP000565262"/>
    </source>
</evidence>
<dbReference type="Pfam" id="PF02954">
    <property type="entry name" value="HTH_8"/>
    <property type="match status" value="1"/>
</dbReference>
<dbReference type="SUPFAM" id="SSF52540">
    <property type="entry name" value="P-loop containing nucleoside triphosphate hydrolases"/>
    <property type="match status" value="1"/>
</dbReference>
<dbReference type="PROSITE" id="PS00676">
    <property type="entry name" value="SIGMA54_INTERACT_2"/>
    <property type="match status" value="1"/>
</dbReference>
<accession>A0A839IM70</accession>
<dbReference type="InterPro" id="IPR025944">
    <property type="entry name" value="Sigma_54_int_dom_CS"/>
</dbReference>
<dbReference type="Gene3D" id="1.10.10.60">
    <property type="entry name" value="Homeodomain-like"/>
    <property type="match status" value="1"/>
</dbReference>
<keyword evidence="1" id="KW-0547">Nucleotide-binding</keyword>
<dbReference type="SUPFAM" id="SSF46689">
    <property type="entry name" value="Homeodomain-like"/>
    <property type="match status" value="1"/>
</dbReference>
<dbReference type="PANTHER" id="PTHR32071:SF117">
    <property type="entry name" value="PTS-DEPENDENT DIHYDROXYACETONE KINASE OPERON REGULATORY PROTEIN-RELATED"/>
    <property type="match status" value="1"/>
</dbReference>
<dbReference type="Proteomes" id="UP000565262">
    <property type="component" value="Unassembled WGS sequence"/>
</dbReference>
<dbReference type="GO" id="GO:0043565">
    <property type="term" value="F:sequence-specific DNA binding"/>
    <property type="evidence" value="ECO:0007669"/>
    <property type="project" value="InterPro"/>
</dbReference>
<gene>
    <name evidence="7" type="ORF">H4O21_05145</name>
</gene>
<evidence type="ECO:0000256" key="3">
    <source>
        <dbReference type="ARBA" id="ARBA00023015"/>
    </source>
</evidence>
<dbReference type="InterPro" id="IPR003593">
    <property type="entry name" value="AAA+_ATPase"/>
</dbReference>
<dbReference type="AlphaFoldDB" id="A0A839IM70"/>
<dbReference type="GO" id="GO:0006355">
    <property type="term" value="P:regulation of DNA-templated transcription"/>
    <property type="evidence" value="ECO:0007669"/>
    <property type="project" value="InterPro"/>
</dbReference>
<dbReference type="InterPro" id="IPR035965">
    <property type="entry name" value="PAS-like_dom_sf"/>
</dbReference>
<keyword evidence="8" id="KW-1185">Reference proteome</keyword>
<dbReference type="InterPro" id="IPR013656">
    <property type="entry name" value="PAS_4"/>
</dbReference>
<dbReference type="FunFam" id="3.40.50.300:FF:000006">
    <property type="entry name" value="DNA-binding transcriptional regulator NtrC"/>
    <property type="match status" value="1"/>
</dbReference>
<proteinExistence type="predicted"/>
<dbReference type="InterPro" id="IPR027417">
    <property type="entry name" value="P-loop_NTPase"/>
</dbReference>
<evidence type="ECO:0000313" key="7">
    <source>
        <dbReference type="EMBL" id="MBB1485991.1"/>
    </source>
</evidence>
<reference evidence="7 8" key="1">
    <citation type="submission" date="2020-08" db="EMBL/GenBank/DDBJ databases">
        <title>Oceanospirillum sp. nov. isolated from marine sediment.</title>
        <authorList>
            <person name="Ji X."/>
        </authorList>
    </citation>
    <scope>NUCLEOTIDE SEQUENCE [LARGE SCALE GENOMIC DNA]</scope>
    <source>
        <strain evidence="7 8">D5</strain>
    </source>
</reference>
<organism evidence="7 8">
    <name type="scientific">Oceanospirillum sediminis</name>
    <dbReference type="NCBI Taxonomy" id="2760088"/>
    <lineage>
        <taxon>Bacteria</taxon>
        <taxon>Pseudomonadati</taxon>
        <taxon>Pseudomonadota</taxon>
        <taxon>Gammaproteobacteria</taxon>
        <taxon>Oceanospirillales</taxon>
        <taxon>Oceanospirillaceae</taxon>
        <taxon>Oceanospirillum</taxon>
    </lineage>
</organism>
<dbReference type="InterPro" id="IPR025662">
    <property type="entry name" value="Sigma_54_int_dom_ATP-bd_1"/>
</dbReference>
<dbReference type="Gene3D" id="1.10.8.60">
    <property type="match status" value="1"/>
</dbReference>
<sequence length="445" mass="50232">MIDTSIPQEMLSMLETYPDPAVLLSSDYKILATNDIYRRTYDDVSMAQRHCYEVSHHYDKPCDLMGESCPMKRCIETGKVQRVFHLHHTCHGEEHVDVELYPVASSSGNTQYFLEVMRYSKLASPRPGGVALVGRSARFTETLGLIERVAPSETTVLLLGESGTGKELMAQAVHKGSQRSQGPFVPVECSGLTETLFESELFGHEKGAFTGANNRKTGLVESAAGGTLFLDEIGDIPLPQQVKLLRLLETGTYRRVGGVETLKANFRLVCATHRNLAQQVTDGEFRMDLYYRINAFPIDLPALRDRIDDIPLLIENLLPLFAGERSLTMSPDAISCLKKYHFPGNVRELRNILERACLLVDDMIIEPEHLPAQCQQASHWQADSVQQTEQLRQMNVLSPIPFHQVEKHYLQWAWQQLNGDKKQLAALLDVSERTLYRKLKQFSIC</sequence>
<evidence type="ECO:0000259" key="6">
    <source>
        <dbReference type="PROSITE" id="PS50045"/>
    </source>
</evidence>
<dbReference type="SMART" id="SM00382">
    <property type="entry name" value="AAA"/>
    <property type="match status" value="1"/>
</dbReference>